<dbReference type="InterPro" id="IPR052021">
    <property type="entry name" value="Type-I_RS_S_subunit"/>
</dbReference>
<evidence type="ECO:0000259" key="4">
    <source>
        <dbReference type="Pfam" id="PF01420"/>
    </source>
</evidence>
<organism evidence="5 6">
    <name type="scientific">Gaetbulibacter jejuensis</name>
    <dbReference type="NCBI Taxonomy" id="584607"/>
    <lineage>
        <taxon>Bacteria</taxon>
        <taxon>Pseudomonadati</taxon>
        <taxon>Bacteroidota</taxon>
        <taxon>Flavobacteriia</taxon>
        <taxon>Flavobacteriales</taxon>
        <taxon>Flavobacteriaceae</taxon>
        <taxon>Gaetbulibacter</taxon>
    </lineage>
</organism>
<gene>
    <name evidence="5" type="ORF">GCM10009431_29980</name>
</gene>
<dbReference type="PANTHER" id="PTHR30408">
    <property type="entry name" value="TYPE-1 RESTRICTION ENZYME ECOKI SPECIFICITY PROTEIN"/>
    <property type="match status" value="1"/>
</dbReference>
<feature type="domain" description="Type I restriction modification DNA specificity" evidence="4">
    <location>
        <begin position="2"/>
        <end position="171"/>
    </location>
</feature>
<evidence type="ECO:0000313" key="5">
    <source>
        <dbReference type="EMBL" id="GAA0749884.1"/>
    </source>
</evidence>
<keyword evidence="6" id="KW-1185">Reference proteome</keyword>
<dbReference type="RefSeq" id="WP_343799602.1">
    <property type="nucleotide sequence ID" value="NZ_BAAAGF010000005.1"/>
</dbReference>
<accession>A0ABP3V6R6</accession>
<dbReference type="InterPro" id="IPR000055">
    <property type="entry name" value="Restrct_endonuc_typeI_TRD"/>
</dbReference>
<protein>
    <recommendedName>
        <fullName evidence="4">Type I restriction modification DNA specificity domain-containing protein</fullName>
    </recommendedName>
</protein>
<comment type="similarity">
    <text evidence="1">Belongs to the type-I restriction system S methylase family.</text>
</comment>
<dbReference type="PANTHER" id="PTHR30408:SF12">
    <property type="entry name" value="TYPE I RESTRICTION ENZYME MJAVIII SPECIFICITY SUBUNIT"/>
    <property type="match status" value="1"/>
</dbReference>
<evidence type="ECO:0000313" key="6">
    <source>
        <dbReference type="Proteomes" id="UP001500736"/>
    </source>
</evidence>
<feature type="domain" description="Type I restriction modification DNA specificity" evidence="4">
    <location>
        <begin position="206"/>
        <end position="362"/>
    </location>
</feature>
<dbReference type="Gene3D" id="3.90.220.20">
    <property type="entry name" value="DNA methylase specificity domains"/>
    <property type="match status" value="3"/>
</dbReference>
<comment type="caution">
    <text evidence="5">The sequence shown here is derived from an EMBL/GenBank/DDBJ whole genome shotgun (WGS) entry which is preliminary data.</text>
</comment>
<dbReference type="InterPro" id="IPR044946">
    <property type="entry name" value="Restrct_endonuc_typeI_TRD_sf"/>
</dbReference>
<keyword evidence="3" id="KW-0238">DNA-binding</keyword>
<evidence type="ECO:0000256" key="3">
    <source>
        <dbReference type="ARBA" id="ARBA00023125"/>
    </source>
</evidence>
<name>A0ABP3V6R6_9FLAO</name>
<evidence type="ECO:0000256" key="1">
    <source>
        <dbReference type="ARBA" id="ARBA00010923"/>
    </source>
</evidence>
<dbReference type="Proteomes" id="UP001500736">
    <property type="component" value="Unassembled WGS sequence"/>
</dbReference>
<dbReference type="CDD" id="cd17515">
    <property type="entry name" value="RMtype1_S_MjaORF132P_Sau1132ORF3780P-TRD1-CR1_like"/>
    <property type="match status" value="1"/>
</dbReference>
<keyword evidence="2" id="KW-0680">Restriction system</keyword>
<dbReference type="EMBL" id="BAAAGF010000005">
    <property type="protein sequence ID" value="GAA0749884.1"/>
    <property type="molecule type" value="Genomic_DNA"/>
</dbReference>
<dbReference type="SUPFAM" id="SSF116734">
    <property type="entry name" value="DNA methylase specificity domain"/>
    <property type="match status" value="2"/>
</dbReference>
<reference evidence="6" key="1">
    <citation type="journal article" date="2019" name="Int. J. Syst. Evol. Microbiol.">
        <title>The Global Catalogue of Microorganisms (GCM) 10K type strain sequencing project: providing services to taxonomists for standard genome sequencing and annotation.</title>
        <authorList>
            <consortium name="The Broad Institute Genomics Platform"/>
            <consortium name="The Broad Institute Genome Sequencing Center for Infectious Disease"/>
            <person name="Wu L."/>
            <person name="Ma J."/>
        </authorList>
    </citation>
    <scope>NUCLEOTIDE SEQUENCE [LARGE SCALE GENOMIC DNA]</scope>
    <source>
        <strain evidence="6">JCM 15976</strain>
    </source>
</reference>
<evidence type="ECO:0000256" key="2">
    <source>
        <dbReference type="ARBA" id="ARBA00022747"/>
    </source>
</evidence>
<proteinExistence type="inferred from homology"/>
<sequence length="474" mass="54716">MKKYKLTDIFEIQIGKTPSRSNKYYWGDGSQWLSIKDLNNLEEGKYIAKSKESITNAAISDTNIKIVPPGTLLYSFKLSIGKVAITKNSIYTNEAIAAFLPKKNVNVNIDYLFYLLKSTDVSKLAHDAAKGKSLNKRTLEKIVISLPSYEVQRKKADLLNQVQNSINNRLKTIELLEEYFKSVFLEMFGDPIIDNKGIGKKPLSFFGEWKSGGTPPRSEEKYFKGDIPWFSSGELNHTYIYDSKEHITDEAIEKTSAQKIDKGSLLLGMYDTAALKASITTVDCSCNQAVAFAKLNEKVCVPIFIYYNIIFGRDFFLNRREGAKQKNLNLTKIKETEVLYPKISEQLKFVEKFDLFQNQLSNYRKSLSLLQELFQSLLYQTFNQIDKKEDEIDILLNDEFELERLLEEIKNANEIETTTQYDILKDRLFQVLERTEERNLENMDFKKGIVQVLDKSNVKLEYNKLYKLNNNEVS</sequence>
<dbReference type="CDD" id="cd17244">
    <property type="entry name" value="RMtype1_S_Apa101655I-TRD2-CR2_like"/>
    <property type="match status" value="1"/>
</dbReference>
<dbReference type="Pfam" id="PF01420">
    <property type="entry name" value="Methylase_S"/>
    <property type="match status" value="2"/>
</dbReference>